<dbReference type="AlphaFoldDB" id="A0A165NHM7"/>
<name>A0A165NHM7_9APHY</name>
<evidence type="ECO:0000313" key="1">
    <source>
        <dbReference type="EMBL" id="KZT66983.1"/>
    </source>
</evidence>
<accession>A0A165NHM7</accession>
<keyword evidence="2" id="KW-1185">Reference proteome</keyword>
<gene>
    <name evidence="1" type="ORF">DAEQUDRAFT_729579</name>
</gene>
<dbReference type="STRING" id="1314783.A0A165NHM7"/>
<dbReference type="Proteomes" id="UP000076727">
    <property type="component" value="Unassembled WGS sequence"/>
</dbReference>
<reference evidence="1 2" key="1">
    <citation type="journal article" date="2016" name="Mol. Biol. Evol.">
        <title>Comparative Genomics of Early-Diverging Mushroom-Forming Fungi Provides Insights into the Origins of Lignocellulose Decay Capabilities.</title>
        <authorList>
            <person name="Nagy L.G."/>
            <person name="Riley R."/>
            <person name="Tritt A."/>
            <person name="Adam C."/>
            <person name="Daum C."/>
            <person name="Floudas D."/>
            <person name="Sun H."/>
            <person name="Yadav J.S."/>
            <person name="Pangilinan J."/>
            <person name="Larsson K.H."/>
            <person name="Matsuura K."/>
            <person name="Barry K."/>
            <person name="Labutti K."/>
            <person name="Kuo R."/>
            <person name="Ohm R.A."/>
            <person name="Bhattacharya S.S."/>
            <person name="Shirouzu T."/>
            <person name="Yoshinaga Y."/>
            <person name="Martin F.M."/>
            <person name="Grigoriev I.V."/>
            <person name="Hibbett D.S."/>
        </authorList>
    </citation>
    <scope>NUCLEOTIDE SEQUENCE [LARGE SCALE GENOMIC DNA]</scope>
    <source>
        <strain evidence="1 2">L-15889</strain>
    </source>
</reference>
<dbReference type="OrthoDB" id="5577714at2759"/>
<dbReference type="EMBL" id="KV429081">
    <property type="protein sequence ID" value="KZT66983.1"/>
    <property type="molecule type" value="Genomic_DNA"/>
</dbReference>
<organism evidence="1 2">
    <name type="scientific">Daedalea quercina L-15889</name>
    <dbReference type="NCBI Taxonomy" id="1314783"/>
    <lineage>
        <taxon>Eukaryota</taxon>
        <taxon>Fungi</taxon>
        <taxon>Dikarya</taxon>
        <taxon>Basidiomycota</taxon>
        <taxon>Agaricomycotina</taxon>
        <taxon>Agaricomycetes</taxon>
        <taxon>Polyporales</taxon>
        <taxon>Fomitopsis</taxon>
    </lineage>
</organism>
<protein>
    <submittedName>
        <fullName evidence="1">Uncharacterized protein</fullName>
    </submittedName>
</protein>
<sequence length="76" mass="8371">MDASLLFEEVHNPKYEAIVVVGRGPIVLTIDEAEFLLDQMPAPSTDEDTMVTKLRQRLQDLLTSLRSGAEGTAPTQ</sequence>
<evidence type="ECO:0000313" key="2">
    <source>
        <dbReference type="Proteomes" id="UP000076727"/>
    </source>
</evidence>
<feature type="non-terminal residue" evidence="1">
    <location>
        <position position="1"/>
    </location>
</feature>
<proteinExistence type="predicted"/>